<dbReference type="EMBL" id="CP038009">
    <property type="protein sequence ID" value="QBQ15615.1"/>
    <property type="molecule type" value="Genomic_DNA"/>
</dbReference>
<dbReference type="RefSeq" id="WP_134251780.1">
    <property type="nucleotide sequence ID" value="NZ_CP038009.1"/>
</dbReference>
<name>A0A4P7B2D6_ACIHA</name>
<dbReference type="AlphaFoldDB" id="A0A4P7B2D6"/>
<dbReference type="Proteomes" id="UP000294395">
    <property type="component" value="Chromosome"/>
</dbReference>
<proteinExistence type="predicted"/>
<sequence length="262" mass="27896">MSLILKSNTDTAIDPVFGLYDAYIQRVQIDGGTVIDGDLLLNFINFVAEKSIDTAKLFSVISAGFGIKKDANGDIVKLYSLFNSAGDLTYSIGGKIQAVQVGEHQAISSNVTNVSYRSTGQVTGNKLAILSSFDKSVSDTTYAIADFYNTVGASRAMAAQTVNIAYSGFTAFGTAMTGMPYTKNIGGVIYEGKLHTIRDGRLFASSGDLSLPATDQNHTFTLGRYTTTGGSSAQGKNFMTVGAINLTIEEAKAINKFMIDNF</sequence>
<gene>
    <name evidence="1" type="ORF">AHTJR_04735</name>
</gene>
<accession>A0A4P7B2D6</accession>
<reference evidence="1 2" key="1">
    <citation type="submission" date="2019-03" db="EMBL/GenBank/DDBJ databases">
        <title>Complete genome sequence of two outbreak-associated Acinetobacter haemolyticus strains.</title>
        <authorList>
            <person name="Bai L."/>
            <person name="Zhang S.-C."/>
            <person name="Deng Y."/>
            <person name="Song C.-C."/>
            <person name="Kang G.-B."/>
            <person name="Dong Y."/>
            <person name="Wang Y."/>
            <person name="Gao F."/>
            <person name="Huang H."/>
        </authorList>
    </citation>
    <scope>NUCLEOTIDE SEQUENCE [LARGE SCALE GENOMIC DNA]</scope>
    <source>
        <strain evidence="1 2">TJR01</strain>
    </source>
</reference>
<evidence type="ECO:0000313" key="2">
    <source>
        <dbReference type="Proteomes" id="UP000294395"/>
    </source>
</evidence>
<protein>
    <submittedName>
        <fullName evidence="1">Uncharacterized protein</fullName>
    </submittedName>
</protein>
<evidence type="ECO:0000313" key="1">
    <source>
        <dbReference type="EMBL" id="QBQ15615.1"/>
    </source>
</evidence>
<organism evidence="1 2">
    <name type="scientific">Acinetobacter haemolyticus</name>
    <dbReference type="NCBI Taxonomy" id="29430"/>
    <lineage>
        <taxon>Bacteria</taxon>
        <taxon>Pseudomonadati</taxon>
        <taxon>Pseudomonadota</taxon>
        <taxon>Gammaproteobacteria</taxon>
        <taxon>Moraxellales</taxon>
        <taxon>Moraxellaceae</taxon>
        <taxon>Acinetobacter</taxon>
    </lineage>
</organism>